<sequence length="103" mass="11479">MFGKLTKVMLLVQLFLRCESAAKTSQFVRVSNAIQMPYVAMSSLSARGFFDCAALCRDDCFFLKYEDNGSGSGTCDLYNLRDANSAQLKFVNGSNLYKKVNAY</sequence>
<proteinExistence type="predicted"/>
<evidence type="ECO:0000256" key="1">
    <source>
        <dbReference type="SAM" id="SignalP"/>
    </source>
</evidence>
<organism evidence="2 3">
    <name type="scientific">Dreissena polymorpha</name>
    <name type="common">Zebra mussel</name>
    <name type="synonym">Mytilus polymorpha</name>
    <dbReference type="NCBI Taxonomy" id="45954"/>
    <lineage>
        <taxon>Eukaryota</taxon>
        <taxon>Metazoa</taxon>
        <taxon>Spiralia</taxon>
        <taxon>Lophotrochozoa</taxon>
        <taxon>Mollusca</taxon>
        <taxon>Bivalvia</taxon>
        <taxon>Autobranchia</taxon>
        <taxon>Heteroconchia</taxon>
        <taxon>Euheterodonta</taxon>
        <taxon>Imparidentia</taxon>
        <taxon>Neoheterodontei</taxon>
        <taxon>Myida</taxon>
        <taxon>Dreissenoidea</taxon>
        <taxon>Dreissenidae</taxon>
        <taxon>Dreissena</taxon>
    </lineage>
</organism>
<accession>A0A9D4F6R2</accession>
<evidence type="ECO:0000313" key="2">
    <source>
        <dbReference type="EMBL" id="KAH3791081.1"/>
    </source>
</evidence>
<reference evidence="2" key="1">
    <citation type="journal article" date="2019" name="bioRxiv">
        <title>The Genome of the Zebra Mussel, Dreissena polymorpha: A Resource for Invasive Species Research.</title>
        <authorList>
            <person name="McCartney M.A."/>
            <person name="Auch B."/>
            <person name="Kono T."/>
            <person name="Mallez S."/>
            <person name="Zhang Y."/>
            <person name="Obille A."/>
            <person name="Becker A."/>
            <person name="Abrahante J.E."/>
            <person name="Garbe J."/>
            <person name="Badalamenti J.P."/>
            <person name="Herman A."/>
            <person name="Mangelson H."/>
            <person name="Liachko I."/>
            <person name="Sullivan S."/>
            <person name="Sone E.D."/>
            <person name="Koren S."/>
            <person name="Silverstein K.A.T."/>
            <person name="Beckman K.B."/>
            <person name="Gohl D.M."/>
        </authorList>
    </citation>
    <scope>NUCLEOTIDE SEQUENCE</scope>
    <source>
        <strain evidence="2">Duluth1</strain>
        <tissue evidence="2">Whole animal</tissue>
    </source>
</reference>
<gene>
    <name evidence="2" type="ORF">DPMN_169292</name>
</gene>
<protein>
    <recommendedName>
        <fullName evidence="4">Apple domain-containing protein</fullName>
    </recommendedName>
</protein>
<dbReference type="Proteomes" id="UP000828390">
    <property type="component" value="Unassembled WGS sequence"/>
</dbReference>
<dbReference type="EMBL" id="JAIWYP010000008">
    <property type="protein sequence ID" value="KAH3791081.1"/>
    <property type="molecule type" value="Genomic_DNA"/>
</dbReference>
<feature type="chain" id="PRO_5039499882" description="Apple domain-containing protein" evidence="1">
    <location>
        <begin position="22"/>
        <end position="103"/>
    </location>
</feature>
<name>A0A9D4F6R2_DREPO</name>
<feature type="signal peptide" evidence="1">
    <location>
        <begin position="1"/>
        <end position="21"/>
    </location>
</feature>
<evidence type="ECO:0008006" key="4">
    <source>
        <dbReference type="Google" id="ProtNLM"/>
    </source>
</evidence>
<evidence type="ECO:0000313" key="3">
    <source>
        <dbReference type="Proteomes" id="UP000828390"/>
    </source>
</evidence>
<keyword evidence="1" id="KW-0732">Signal</keyword>
<dbReference type="AlphaFoldDB" id="A0A9D4F6R2"/>
<keyword evidence="3" id="KW-1185">Reference proteome</keyword>
<reference evidence="2" key="2">
    <citation type="submission" date="2020-11" db="EMBL/GenBank/DDBJ databases">
        <authorList>
            <person name="McCartney M.A."/>
            <person name="Auch B."/>
            <person name="Kono T."/>
            <person name="Mallez S."/>
            <person name="Becker A."/>
            <person name="Gohl D.M."/>
            <person name="Silverstein K.A.T."/>
            <person name="Koren S."/>
            <person name="Bechman K.B."/>
            <person name="Herman A."/>
            <person name="Abrahante J.E."/>
            <person name="Garbe J."/>
        </authorList>
    </citation>
    <scope>NUCLEOTIDE SEQUENCE</scope>
    <source>
        <strain evidence="2">Duluth1</strain>
        <tissue evidence="2">Whole animal</tissue>
    </source>
</reference>
<comment type="caution">
    <text evidence="2">The sequence shown here is derived from an EMBL/GenBank/DDBJ whole genome shotgun (WGS) entry which is preliminary data.</text>
</comment>